<feature type="signal peptide" evidence="2">
    <location>
        <begin position="1"/>
        <end position="19"/>
    </location>
</feature>
<proteinExistence type="predicted"/>
<gene>
    <name evidence="3" type="ORF">M408DRAFT_329373</name>
</gene>
<dbReference type="AlphaFoldDB" id="A0A0C3BB12"/>
<evidence type="ECO:0000256" key="2">
    <source>
        <dbReference type="SAM" id="SignalP"/>
    </source>
</evidence>
<protein>
    <submittedName>
        <fullName evidence="3">Uncharacterized protein</fullName>
    </submittedName>
</protein>
<feature type="region of interest" description="Disordered" evidence="1">
    <location>
        <begin position="122"/>
        <end position="147"/>
    </location>
</feature>
<accession>A0A0C3BB12</accession>
<organism evidence="3 4">
    <name type="scientific">Serendipita vermifera MAFF 305830</name>
    <dbReference type="NCBI Taxonomy" id="933852"/>
    <lineage>
        <taxon>Eukaryota</taxon>
        <taxon>Fungi</taxon>
        <taxon>Dikarya</taxon>
        <taxon>Basidiomycota</taxon>
        <taxon>Agaricomycotina</taxon>
        <taxon>Agaricomycetes</taxon>
        <taxon>Sebacinales</taxon>
        <taxon>Serendipitaceae</taxon>
        <taxon>Serendipita</taxon>
    </lineage>
</organism>
<reference evidence="4" key="2">
    <citation type="submission" date="2015-01" db="EMBL/GenBank/DDBJ databases">
        <title>Evolutionary Origins and Diversification of the Mycorrhizal Mutualists.</title>
        <authorList>
            <consortium name="DOE Joint Genome Institute"/>
            <consortium name="Mycorrhizal Genomics Consortium"/>
            <person name="Kohler A."/>
            <person name="Kuo A."/>
            <person name="Nagy L.G."/>
            <person name="Floudas D."/>
            <person name="Copeland A."/>
            <person name="Barry K.W."/>
            <person name="Cichocki N."/>
            <person name="Veneault-Fourrey C."/>
            <person name="LaButti K."/>
            <person name="Lindquist E.A."/>
            <person name="Lipzen A."/>
            <person name="Lundell T."/>
            <person name="Morin E."/>
            <person name="Murat C."/>
            <person name="Riley R."/>
            <person name="Ohm R."/>
            <person name="Sun H."/>
            <person name="Tunlid A."/>
            <person name="Henrissat B."/>
            <person name="Grigoriev I.V."/>
            <person name="Hibbett D.S."/>
            <person name="Martin F."/>
        </authorList>
    </citation>
    <scope>NUCLEOTIDE SEQUENCE [LARGE SCALE GENOMIC DNA]</scope>
    <source>
        <strain evidence="4">MAFF 305830</strain>
    </source>
</reference>
<sequence length="172" mass="18453">MRLSYLLTTVALVIGPALAAPLAFTPKSLIARSIPSTRGSGSNGAVMINKRTTDPETEAFERRDWSGVGALQKRAPMKMIPSGRSSGGSIKFGSTTRSQGSSLGRLGTTRRTTSIFDKIKNRFNSTRKGPTTRTKGRKNTSGNRPVVKDVAKEQAQQFMETQLGAQGAVIPQ</sequence>
<feature type="compositionally biased region" description="Polar residues" evidence="1">
    <location>
        <begin position="83"/>
        <end position="99"/>
    </location>
</feature>
<evidence type="ECO:0000313" key="3">
    <source>
        <dbReference type="EMBL" id="KIM28606.1"/>
    </source>
</evidence>
<dbReference type="HOGENOM" id="CLU_1556208_0_0_1"/>
<reference evidence="3 4" key="1">
    <citation type="submission" date="2014-04" db="EMBL/GenBank/DDBJ databases">
        <authorList>
            <consortium name="DOE Joint Genome Institute"/>
            <person name="Kuo A."/>
            <person name="Zuccaro A."/>
            <person name="Kohler A."/>
            <person name="Nagy L.G."/>
            <person name="Floudas D."/>
            <person name="Copeland A."/>
            <person name="Barry K.W."/>
            <person name="Cichocki N."/>
            <person name="Veneault-Fourrey C."/>
            <person name="LaButti K."/>
            <person name="Lindquist E.A."/>
            <person name="Lipzen A."/>
            <person name="Lundell T."/>
            <person name="Morin E."/>
            <person name="Murat C."/>
            <person name="Sun H."/>
            <person name="Tunlid A."/>
            <person name="Henrissat B."/>
            <person name="Grigoriev I.V."/>
            <person name="Hibbett D.S."/>
            <person name="Martin F."/>
            <person name="Nordberg H.P."/>
            <person name="Cantor M.N."/>
            <person name="Hua S.X."/>
        </authorList>
    </citation>
    <scope>NUCLEOTIDE SEQUENCE [LARGE SCALE GENOMIC DNA]</scope>
    <source>
        <strain evidence="3 4">MAFF 305830</strain>
    </source>
</reference>
<dbReference type="EMBL" id="KN824292">
    <property type="protein sequence ID" value="KIM28606.1"/>
    <property type="molecule type" value="Genomic_DNA"/>
</dbReference>
<keyword evidence="2" id="KW-0732">Signal</keyword>
<keyword evidence="4" id="KW-1185">Reference proteome</keyword>
<name>A0A0C3BB12_SERVB</name>
<dbReference type="Proteomes" id="UP000054097">
    <property type="component" value="Unassembled WGS sequence"/>
</dbReference>
<feature type="region of interest" description="Disordered" evidence="1">
    <location>
        <begin position="70"/>
        <end position="107"/>
    </location>
</feature>
<feature type="chain" id="PRO_5002172572" evidence="2">
    <location>
        <begin position="20"/>
        <end position="172"/>
    </location>
</feature>
<evidence type="ECO:0000313" key="4">
    <source>
        <dbReference type="Proteomes" id="UP000054097"/>
    </source>
</evidence>
<evidence type="ECO:0000256" key="1">
    <source>
        <dbReference type="SAM" id="MobiDB-lite"/>
    </source>
</evidence>